<dbReference type="BioCyc" id="CNIT1237085:G1324-2871-MONOMER"/>
<dbReference type="AlphaFoldDB" id="K0IIN9"/>
<gene>
    <name evidence="1" type="ordered locus">Ngar_c28710</name>
</gene>
<keyword evidence="2" id="KW-1185">Reference proteome</keyword>
<dbReference type="Proteomes" id="UP000008037">
    <property type="component" value="Chromosome"/>
</dbReference>
<organism evidence="1 2">
    <name type="scientific">Nitrososphaera gargensis (strain Ga9.2)</name>
    <dbReference type="NCBI Taxonomy" id="1237085"/>
    <lineage>
        <taxon>Archaea</taxon>
        <taxon>Nitrososphaerota</taxon>
        <taxon>Nitrososphaeria</taxon>
        <taxon>Nitrososphaerales</taxon>
        <taxon>Nitrososphaeraceae</taxon>
        <taxon>Nitrososphaera</taxon>
    </lineage>
</organism>
<dbReference type="KEGG" id="nga:Ngar_c28710"/>
<sequence length="67" mass="7636">MIVYVSHVIDRDSQIKIDPGKGIIHIVYDEPDIVSVAISIEREGYAVHSFTNPLEALEDIELRCRKK</sequence>
<name>K0IIN9_NITGG</name>
<protein>
    <submittedName>
        <fullName evidence="1">Uncharacterized protein</fullName>
    </submittedName>
</protein>
<dbReference type="InParanoid" id="K0IIN9"/>
<proteinExistence type="predicted"/>
<reference evidence="1 2" key="1">
    <citation type="journal article" date="2012" name="Environ. Microbiol.">
        <title>The genome of the ammonia-oxidizing Candidatus Nitrososphaera gargensis: insights into metabolic versatility and environmental adaptations.</title>
        <authorList>
            <person name="Spang A."/>
            <person name="Poehlein A."/>
            <person name="Offre P."/>
            <person name="Zumbragel S."/>
            <person name="Haider S."/>
            <person name="Rychlik N."/>
            <person name="Nowka B."/>
            <person name="Schmeisser C."/>
            <person name="Lebedeva E.V."/>
            <person name="Rattei T."/>
            <person name="Bohm C."/>
            <person name="Schmid M."/>
            <person name="Galushko A."/>
            <person name="Hatzenpichler R."/>
            <person name="Weinmaier T."/>
            <person name="Daniel R."/>
            <person name="Schleper C."/>
            <person name="Spieck E."/>
            <person name="Streit W."/>
            <person name="Wagner M."/>
        </authorList>
    </citation>
    <scope>NUCLEOTIDE SEQUENCE [LARGE SCALE GENOMIC DNA]</scope>
    <source>
        <strain evidence="2">Ga9.2</strain>
    </source>
</reference>
<dbReference type="EMBL" id="CP002408">
    <property type="protein sequence ID" value="AFU59790.1"/>
    <property type="molecule type" value="Genomic_DNA"/>
</dbReference>
<dbReference type="HOGENOM" id="CLU_2802402_0_0_2"/>
<evidence type="ECO:0000313" key="1">
    <source>
        <dbReference type="EMBL" id="AFU59790.1"/>
    </source>
</evidence>
<evidence type="ECO:0000313" key="2">
    <source>
        <dbReference type="Proteomes" id="UP000008037"/>
    </source>
</evidence>
<accession>K0IIN9</accession>